<dbReference type="SUPFAM" id="SSF161098">
    <property type="entry name" value="MetI-like"/>
    <property type="match status" value="1"/>
</dbReference>
<dbReference type="InterPro" id="IPR000515">
    <property type="entry name" value="MetI-like"/>
</dbReference>
<evidence type="ECO:0000313" key="7">
    <source>
        <dbReference type="EMBL" id="AGH96450.1"/>
    </source>
</evidence>
<sequence length="341" mass="38766">MGFIEKRIKNELTLKRYRRFKRNRLAVVCSWMLLALVFLSLTAEFWANSKPIVMKYQGKIYAPIIFTYHPTAFNRDDIFVMDYRSLEFGEGDWAAWPLVQWDAYESNSIVDTYPSPPTRYNLMGTDDRGRDVLTRLLYGLRYSLVFAVGAWMAAYLLGVVIGSVTGYFGGKFDLFGMRLVEIIQTMPVTLILITIISIFTPNLFVLIILLSLFDWTKIALYMRGQFLQLRKREYVEAARALGASDRKIIFGHILPNALTPIVTFSPFDIAANISTLAFLDYLGLGLQAPTPSWGELLDQAQKYITSAEWLVWYPAGALVLTLTLLINIGLAVRDAFDSKAL</sequence>
<name>M4VD84_9BACT</name>
<comment type="subcellular location">
    <subcellularLocation>
        <location evidence="1 5">Cell membrane</location>
        <topology evidence="1 5">Multi-pass membrane protein</topology>
    </subcellularLocation>
</comment>
<reference evidence="7 8" key="1">
    <citation type="journal article" date="2013" name="ISME J.">
        <title>By their genes ye shall know them: genomic signatures of predatory bacteria.</title>
        <authorList>
            <person name="Pasternak Z."/>
            <person name="Pietrokovski S."/>
            <person name="Rotem O."/>
            <person name="Gophna U."/>
            <person name="Lurie-Weinberger M.N."/>
            <person name="Jurkevitch E."/>
        </authorList>
    </citation>
    <scope>NUCLEOTIDE SEQUENCE [LARGE SCALE GENOMIC DNA]</scope>
    <source>
        <strain evidence="7 8">JSS</strain>
    </source>
</reference>
<feature type="transmembrane region" description="Helical" evidence="5">
    <location>
        <begin position="311"/>
        <end position="332"/>
    </location>
</feature>
<dbReference type="InterPro" id="IPR025966">
    <property type="entry name" value="OppC_N"/>
</dbReference>
<evidence type="ECO:0000256" key="4">
    <source>
        <dbReference type="ARBA" id="ARBA00023136"/>
    </source>
</evidence>
<gene>
    <name evidence="7" type="ORF">A11Q_2234</name>
</gene>
<feature type="domain" description="ABC transmembrane type-1" evidence="6">
    <location>
        <begin position="140"/>
        <end position="330"/>
    </location>
</feature>
<dbReference type="GO" id="GO:0055085">
    <property type="term" value="P:transmembrane transport"/>
    <property type="evidence" value="ECO:0007669"/>
    <property type="project" value="InterPro"/>
</dbReference>
<feature type="transmembrane region" description="Helical" evidence="5">
    <location>
        <begin position="190"/>
        <end position="213"/>
    </location>
</feature>
<keyword evidence="3 5" id="KW-1133">Transmembrane helix</keyword>
<dbReference type="InterPro" id="IPR035906">
    <property type="entry name" value="MetI-like_sf"/>
</dbReference>
<proteinExistence type="inferred from homology"/>
<evidence type="ECO:0000256" key="5">
    <source>
        <dbReference type="RuleBase" id="RU363032"/>
    </source>
</evidence>
<dbReference type="eggNOG" id="COG4239">
    <property type="taxonomic scope" value="Bacteria"/>
</dbReference>
<dbReference type="PANTHER" id="PTHR30325">
    <property type="entry name" value="MEMBRANE COMPONENT OF ABC TRANSPORTER"/>
    <property type="match status" value="1"/>
</dbReference>
<dbReference type="AlphaFoldDB" id="M4VD84"/>
<dbReference type="GO" id="GO:0005886">
    <property type="term" value="C:plasma membrane"/>
    <property type="evidence" value="ECO:0007669"/>
    <property type="project" value="UniProtKB-SubCell"/>
</dbReference>
<dbReference type="Gene3D" id="1.10.3720.10">
    <property type="entry name" value="MetI-like"/>
    <property type="match status" value="1"/>
</dbReference>
<keyword evidence="8" id="KW-1185">Reference proteome</keyword>
<dbReference type="PROSITE" id="PS50928">
    <property type="entry name" value="ABC_TM1"/>
    <property type="match status" value="1"/>
</dbReference>
<evidence type="ECO:0000256" key="2">
    <source>
        <dbReference type="ARBA" id="ARBA00022692"/>
    </source>
</evidence>
<dbReference type="Proteomes" id="UP000012040">
    <property type="component" value="Chromosome"/>
</dbReference>
<protein>
    <submittedName>
        <fullName evidence="7">Peptide ABC transporter permease</fullName>
    </submittedName>
</protein>
<keyword evidence="2 5" id="KW-0812">Transmembrane</keyword>
<keyword evidence="4 5" id="KW-0472">Membrane</keyword>
<comment type="similarity">
    <text evidence="5">Belongs to the binding-protein-dependent transport system permease family.</text>
</comment>
<dbReference type="Pfam" id="PF12911">
    <property type="entry name" value="OppC_N"/>
    <property type="match status" value="1"/>
</dbReference>
<evidence type="ECO:0000259" key="6">
    <source>
        <dbReference type="PROSITE" id="PS50928"/>
    </source>
</evidence>
<evidence type="ECO:0000256" key="1">
    <source>
        <dbReference type="ARBA" id="ARBA00004651"/>
    </source>
</evidence>
<dbReference type="PANTHER" id="PTHR30325:SF0">
    <property type="entry name" value="INNER MEMBRANE ABC TRANSPORTER PERMEASE PROTEIN YEJE"/>
    <property type="match status" value="1"/>
</dbReference>
<dbReference type="KEGG" id="bex:A11Q_2234"/>
<evidence type="ECO:0000313" key="8">
    <source>
        <dbReference type="Proteomes" id="UP000012040"/>
    </source>
</evidence>
<accession>M4VD84</accession>
<feature type="transmembrane region" description="Helical" evidence="5">
    <location>
        <begin position="25"/>
        <end position="47"/>
    </location>
</feature>
<evidence type="ECO:0000256" key="3">
    <source>
        <dbReference type="ARBA" id="ARBA00022989"/>
    </source>
</evidence>
<dbReference type="CDD" id="cd06261">
    <property type="entry name" value="TM_PBP2"/>
    <property type="match status" value="1"/>
</dbReference>
<organism evidence="7 8">
    <name type="scientific">Pseudobdellovibrio exovorus JSS</name>
    <dbReference type="NCBI Taxonomy" id="1184267"/>
    <lineage>
        <taxon>Bacteria</taxon>
        <taxon>Pseudomonadati</taxon>
        <taxon>Bdellovibrionota</taxon>
        <taxon>Bdellovibrionia</taxon>
        <taxon>Bdellovibrionales</taxon>
        <taxon>Pseudobdellovibrionaceae</taxon>
        <taxon>Pseudobdellovibrio</taxon>
    </lineage>
</organism>
<dbReference type="EMBL" id="CP003537">
    <property type="protein sequence ID" value="AGH96450.1"/>
    <property type="molecule type" value="Genomic_DNA"/>
</dbReference>
<keyword evidence="5" id="KW-0813">Transport</keyword>
<dbReference type="STRING" id="1184267.A11Q_2234"/>
<feature type="transmembrane region" description="Helical" evidence="5">
    <location>
        <begin position="144"/>
        <end position="169"/>
    </location>
</feature>
<dbReference type="RefSeq" id="WP_015470940.1">
    <property type="nucleotide sequence ID" value="NC_020813.1"/>
</dbReference>
<dbReference type="PATRIC" id="fig|1184267.3.peg.2263"/>
<dbReference type="HOGENOM" id="CLU_028518_1_0_7"/>
<dbReference type="Pfam" id="PF00528">
    <property type="entry name" value="BPD_transp_1"/>
    <property type="match status" value="1"/>
</dbReference>
<dbReference type="GO" id="GO:0042884">
    <property type="term" value="P:microcin transport"/>
    <property type="evidence" value="ECO:0007669"/>
    <property type="project" value="TreeGrafter"/>
</dbReference>